<dbReference type="InterPro" id="IPR011055">
    <property type="entry name" value="Dup_hybrid_motif"/>
</dbReference>
<reference evidence="4 5" key="1">
    <citation type="submission" date="2019-08" db="EMBL/GenBank/DDBJ databases">
        <title>In-depth cultivation of the pig gut microbiome towards novel bacterial diversity and tailored functional studies.</title>
        <authorList>
            <person name="Wylensek D."/>
            <person name="Hitch T.C.A."/>
            <person name="Clavel T."/>
        </authorList>
    </citation>
    <scope>NUCLEOTIDE SEQUENCE [LARGE SCALE GENOMIC DNA]</scope>
    <source>
        <strain evidence="4 5">BL-389-WT-3D</strain>
    </source>
</reference>
<dbReference type="SMART" id="SM00047">
    <property type="entry name" value="LYZ2"/>
    <property type="match status" value="1"/>
</dbReference>
<evidence type="ECO:0000313" key="5">
    <source>
        <dbReference type="Proteomes" id="UP000462363"/>
    </source>
</evidence>
<protein>
    <submittedName>
        <fullName evidence="4">Peptidoglycan DD-metalloendopeptidase family protein</fullName>
    </submittedName>
</protein>
<comment type="caution">
    <text evidence="4">The sequence shown here is derived from an EMBL/GenBank/DDBJ whole genome shotgun (WGS) entry which is preliminary data.</text>
</comment>
<feature type="region of interest" description="Disordered" evidence="1">
    <location>
        <begin position="31"/>
        <end position="198"/>
    </location>
</feature>
<dbReference type="PANTHER" id="PTHR21666:SF270">
    <property type="entry name" value="MUREIN HYDROLASE ACTIVATOR ENVC"/>
    <property type="match status" value="1"/>
</dbReference>
<dbReference type="InterPro" id="IPR016047">
    <property type="entry name" value="M23ase_b-sheet_dom"/>
</dbReference>
<feature type="chain" id="PRO_5039016418" evidence="2">
    <location>
        <begin position="27"/>
        <end position="517"/>
    </location>
</feature>
<dbReference type="RefSeq" id="WP_154323272.1">
    <property type="nucleotide sequence ID" value="NZ_CP045695.1"/>
</dbReference>
<sequence>MKLQKVSAILGLTVCLIGTQIPGNYAANVAQAAQEEPEGISQGDSGVLDESQDMPVWPDEGSTAGKTTSGQTEGNEGSGSGTEGNEGSGTGTEENEGSGTGTEGNEGSGSGTEENEGSGAGTEGNEGNDSGTEGNEGGGAGTGEIPGQDTRPEKPDAGVEPGGGAGTEVPGQAPSGSGNIKVHPRINGGGKGIANYRPSAKFSDDREKIKYNVEIPLDNLPSFITQEMIIGALKCQDETGYPASVTIAQIIQESGFGKYGPGGEEGKGLSYLAYQYNNLFGIKGTGPAGSVGMRTCEQASDGSAYMITSGFRVYNTYTECIEDRTELLKEVYKDLTFGVEDANTFAIKVGSRWATDIQYSQSLIGQMERYDLYRLDRMTLDEFDGLLGTFVNPCPGSTLTSGFGPRSMPKAGASTYHKGIDMGTGTYNIPTYAAASGTVTLAGEMGTAGIMVEIDHGDGLVTKYMHHDKIYVEEGQKVEKGQQIGLSGTTGNSTGNHLHFQVEEDGVAIDPGLYLGF</sequence>
<dbReference type="EMBL" id="VUMB01000017">
    <property type="protein sequence ID" value="MSS40564.1"/>
    <property type="molecule type" value="Genomic_DNA"/>
</dbReference>
<proteinExistence type="predicted"/>
<dbReference type="CDD" id="cd12797">
    <property type="entry name" value="M23_peptidase"/>
    <property type="match status" value="1"/>
</dbReference>
<accession>A0A844FCC0</accession>
<dbReference type="AlphaFoldDB" id="A0A844FCC0"/>
<dbReference type="InterPro" id="IPR050570">
    <property type="entry name" value="Cell_wall_metabolism_enzyme"/>
</dbReference>
<feature type="domain" description="Mannosyl-glycoprotein endo-beta-N-acetylglucosamidase-like" evidence="3">
    <location>
        <begin position="208"/>
        <end position="376"/>
    </location>
</feature>
<organism evidence="4 5">
    <name type="scientific">Clostridium scindens (strain JCM 10418 / VPI 12708)</name>
    <dbReference type="NCBI Taxonomy" id="29347"/>
    <lineage>
        <taxon>Bacteria</taxon>
        <taxon>Bacillati</taxon>
        <taxon>Bacillota</taxon>
        <taxon>Clostridia</taxon>
        <taxon>Lachnospirales</taxon>
        <taxon>Lachnospiraceae</taxon>
    </lineage>
</organism>
<name>A0A844FCC0_CLOSV</name>
<dbReference type="Gene3D" id="1.10.530.10">
    <property type="match status" value="1"/>
</dbReference>
<evidence type="ECO:0000256" key="2">
    <source>
        <dbReference type="SAM" id="SignalP"/>
    </source>
</evidence>
<dbReference type="SUPFAM" id="SSF51261">
    <property type="entry name" value="Duplicated hybrid motif"/>
    <property type="match status" value="1"/>
</dbReference>
<dbReference type="Pfam" id="PF01832">
    <property type="entry name" value="Glucosaminidase"/>
    <property type="match status" value="1"/>
</dbReference>
<feature type="signal peptide" evidence="2">
    <location>
        <begin position="1"/>
        <end position="26"/>
    </location>
</feature>
<evidence type="ECO:0000256" key="1">
    <source>
        <dbReference type="SAM" id="MobiDB-lite"/>
    </source>
</evidence>
<evidence type="ECO:0000259" key="3">
    <source>
        <dbReference type="SMART" id="SM00047"/>
    </source>
</evidence>
<dbReference type="GO" id="GO:0004040">
    <property type="term" value="F:amidase activity"/>
    <property type="evidence" value="ECO:0007669"/>
    <property type="project" value="InterPro"/>
</dbReference>
<dbReference type="InterPro" id="IPR002901">
    <property type="entry name" value="MGlyc_endo_b_GlcNAc-like_dom"/>
</dbReference>
<gene>
    <name evidence="4" type="ORF">FYJ37_09390</name>
</gene>
<dbReference type="PANTHER" id="PTHR21666">
    <property type="entry name" value="PEPTIDASE-RELATED"/>
    <property type="match status" value="1"/>
</dbReference>
<evidence type="ECO:0000313" key="4">
    <source>
        <dbReference type="EMBL" id="MSS40564.1"/>
    </source>
</evidence>
<dbReference type="Pfam" id="PF01551">
    <property type="entry name" value="Peptidase_M23"/>
    <property type="match status" value="1"/>
</dbReference>
<keyword evidence="2" id="KW-0732">Signal</keyword>
<feature type="compositionally biased region" description="Gly residues" evidence="1">
    <location>
        <begin position="76"/>
        <end position="90"/>
    </location>
</feature>
<dbReference type="Proteomes" id="UP000462363">
    <property type="component" value="Unassembled WGS sequence"/>
</dbReference>
<feature type="compositionally biased region" description="Gly residues" evidence="1">
    <location>
        <begin position="98"/>
        <end position="110"/>
    </location>
</feature>
<dbReference type="GO" id="GO:0004222">
    <property type="term" value="F:metalloendopeptidase activity"/>
    <property type="evidence" value="ECO:0007669"/>
    <property type="project" value="TreeGrafter"/>
</dbReference>
<feature type="compositionally biased region" description="Gly residues" evidence="1">
    <location>
        <begin position="134"/>
        <end position="144"/>
    </location>
</feature>
<dbReference type="Gene3D" id="2.70.70.10">
    <property type="entry name" value="Glucose Permease (Domain IIA)"/>
    <property type="match status" value="1"/>
</dbReference>